<reference evidence="6 7" key="1">
    <citation type="submission" date="2017-05" db="EMBL/GenBank/DDBJ databases">
        <authorList>
            <person name="Varghese N."/>
            <person name="Submissions S."/>
        </authorList>
    </citation>
    <scope>NUCLEOTIDE SEQUENCE [LARGE SCALE GENOMIC DNA]</scope>
    <source>
        <strain evidence="6 7">DSM 25457</strain>
    </source>
</reference>
<evidence type="ECO:0000256" key="3">
    <source>
        <dbReference type="ARBA" id="ARBA00022801"/>
    </source>
</evidence>
<dbReference type="InterPro" id="IPR000917">
    <property type="entry name" value="Sulfatase_N"/>
</dbReference>
<feature type="domain" description="Sulfatase N-terminal" evidence="5">
    <location>
        <begin position="74"/>
        <end position="397"/>
    </location>
</feature>
<dbReference type="PROSITE" id="PS00523">
    <property type="entry name" value="SULFATASE_1"/>
    <property type="match status" value="1"/>
</dbReference>
<dbReference type="InterPro" id="IPR024607">
    <property type="entry name" value="Sulfatase_CS"/>
</dbReference>
<dbReference type="PANTHER" id="PTHR42693:SF53">
    <property type="entry name" value="ENDO-4-O-SULFATASE"/>
    <property type="match status" value="1"/>
</dbReference>
<keyword evidence="4" id="KW-0106">Calcium</keyword>
<comment type="caution">
    <text evidence="6">The sequence shown here is derived from an EMBL/GenBank/DDBJ whole genome shotgun (WGS) entry which is preliminary data.</text>
</comment>
<dbReference type="InterPro" id="IPR017850">
    <property type="entry name" value="Alkaline_phosphatase_core_sf"/>
</dbReference>
<keyword evidence="3" id="KW-0378">Hydrolase</keyword>
<organism evidence="6 7">
    <name type="scientific">Neorhodopirellula lusitana</name>
    <dbReference type="NCBI Taxonomy" id="445327"/>
    <lineage>
        <taxon>Bacteria</taxon>
        <taxon>Pseudomonadati</taxon>
        <taxon>Planctomycetota</taxon>
        <taxon>Planctomycetia</taxon>
        <taxon>Pirellulales</taxon>
        <taxon>Pirellulaceae</taxon>
        <taxon>Neorhodopirellula</taxon>
    </lineage>
</organism>
<dbReference type="RefSeq" id="WP_283434104.1">
    <property type="nucleotide sequence ID" value="NZ_FXUG01000011.1"/>
</dbReference>
<dbReference type="Proteomes" id="UP001158067">
    <property type="component" value="Unassembled WGS sequence"/>
</dbReference>
<proteinExistence type="inferred from homology"/>
<evidence type="ECO:0000256" key="1">
    <source>
        <dbReference type="ARBA" id="ARBA00008779"/>
    </source>
</evidence>
<evidence type="ECO:0000313" key="6">
    <source>
        <dbReference type="EMBL" id="SMP68965.1"/>
    </source>
</evidence>
<dbReference type="PROSITE" id="PS00149">
    <property type="entry name" value="SULFATASE_2"/>
    <property type="match status" value="1"/>
</dbReference>
<accession>A0ABY1QE65</accession>
<evidence type="ECO:0000256" key="2">
    <source>
        <dbReference type="ARBA" id="ARBA00022723"/>
    </source>
</evidence>
<dbReference type="SUPFAM" id="SSF53649">
    <property type="entry name" value="Alkaline phosphatase-like"/>
    <property type="match status" value="1"/>
</dbReference>
<dbReference type="Pfam" id="PF00884">
    <property type="entry name" value="Sulfatase"/>
    <property type="match status" value="1"/>
</dbReference>
<dbReference type="Gene3D" id="3.40.720.10">
    <property type="entry name" value="Alkaline Phosphatase, subunit A"/>
    <property type="match status" value="1"/>
</dbReference>
<gene>
    <name evidence="6" type="ORF">SAMN06265222_111141</name>
</gene>
<dbReference type="EMBL" id="FXUG01000011">
    <property type="protein sequence ID" value="SMP68965.1"/>
    <property type="molecule type" value="Genomic_DNA"/>
</dbReference>
<comment type="similarity">
    <text evidence="1">Belongs to the sulfatase family.</text>
</comment>
<name>A0ABY1QE65_9BACT</name>
<keyword evidence="7" id="KW-1185">Reference proteome</keyword>
<dbReference type="Gene3D" id="3.30.1120.10">
    <property type="match status" value="1"/>
</dbReference>
<protein>
    <submittedName>
        <fullName evidence="6">Arylsulfatase A</fullName>
    </submittedName>
</protein>
<dbReference type="PANTHER" id="PTHR42693">
    <property type="entry name" value="ARYLSULFATASE FAMILY MEMBER"/>
    <property type="match status" value="1"/>
</dbReference>
<sequence length="521" mass="58762">MTRIEDAHAHTGLDIRTIVPADGIISFTLSPSRINRRCFANVDRNQYCLGTLLALVLLVGAATVDCQVNAAERPNFLIIMCDDLGYADVGFNGAQDITTPALDELAANGTICTTAYVAHPVCGPSRAAIMTGRYPHNFGEQFNLPDHHEMGTPLSEAFLSKLLQDAGYFTGAVGKWHLGQQPQYQPNQRGFDEFYGVLGGGHQYFPDKYRRKYEAAVKAGEKNITMNISPLQRNGKDVRETEYVTDAFSREAVQFLEKASTKDQPWFLYLSYTAPHSPIEAKQEDMDRFAHIGDKKRRTYAGMVYAVDRGVRRVVDTLKSTGDFDDTLIIFLSDNGGKANGSASNAPLKGGKRGVEEGGYRVPMFFHWPLKVPAGQKFQYPVLSLDFYPTLARLAGVAIPREKILDGKDVWDELCTGTNPHPDEMIYAMSHRSGFTDVSGRRNQWKVSRTRKHWQLYNVVEDIGETNDLSKQYPELLEKMVSDVEKWGRNHQMPQWHYFESDYQPWEDNKQPFFDGTFNLP</sequence>
<evidence type="ECO:0000256" key="4">
    <source>
        <dbReference type="ARBA" id="ARBA00022837"/>
    </source>
</evidence>
<evidence type="ECO:0000313" key="7">
    <source>
        <dbReference type="Proteomes" id="UP001158067"/>
    </source>
</evidence>
<keyword evidence="2" id="KW-0479">Metal-binding</keyword>
<evidence type="ECO:0000259" key="5">
    <source>
        <dbReference type="Pfam" id="PF00884"/>
    </source>
</evidence>
<dbReference type="InterPro" id="IPR050738">
    <property type="entry name" value="Sulfatase"/>
</dbReference>